<evidence type="ECO:0000313" key="3">
    <source>
        <dbReference type="Proteomes" id="UP001464891"/>
    </source>
</evidence>
<gene>
    <name evidence="2" type="ORF">NC998_22010</name>
</gene>
<dbReference type="EMBL" id="JAMPKM010000016">
    <property type="protein sequence ID" value="MEP0819779.1"/>
    <property type="molecule type" value="Genomic_DNA"/>
</dbReference>
<accession>A0ABV0JDB6</accession>
<dbReference type="Proteomes" id="UP001464891">
    <property type="component" value="Unassembled WGS sequence"/>
</dbReference>
<sequence length="150" mass="16646">MKLLRKLASGFLLTWGFLFLIVPISVLPDKNASQEDRDQAIGCLVGGIPVTAWGVWLAYGLYRQREKEQRDRLQGIFYQLLKQGNGSVTVLELAMEAKLSGADAKQYLDAKAREFGATFDVTDRGSIAYEFDLKAVNLFEPASAPLNSEN</sequence>
<keyword evidence="1" id="KW-0472">Membrane</keyword>
<keyword evidence="1" id="KW-1133">Transmembrane helix</keyword>
<organism evidence="2 3">
    <name type="scientific">Trichocoleus desertorum GB2-A4</name>
    <dbReference type="NCBI Taxonomy" id="2933944"/>
    <lineage>
        <taxon>Bacteria</taxon>
        <taxon>Bacillati</taxon>
        <taxon>Cyanobacteriota</taxon>
        <taxon>Cyanophyceae</taxon>
        <taxon>Leptolyngbyales</taxon>
        <taxon>Trichocoleusaceae</taxon>
        <taxon>Trichocoleus</taxon>
    </lineage>
</organism>
<feature type="transmembrane region" description="Helical" evidence="1">
    <location>
        <begin position="39"/>
        <end position="62"/>
    </location>
</feature>
<protein>
    <submittedName>
        <fullName evidence="2">Uncharacterized protein</fullName>
    </submittedName>
</protein>
<evidence type="ECO:0000256" key="1">
    <source>
        <dbReference type="SAM" id="Phobius"/>
    </source>
</evidence>
<keyword evidence="3" id="KW-1185">Reference proteome</keyword>
<proteinExistence type="predicted"/>
<feature type="transmembrane region" description="Helical" evidence="1">
    <location>
        <begin position="7"/>
        <end position="27"/>
    </location>
</feature>
<name>A0ABV0JDB6_9CYAN</name>
<comment type="caution">
    <text evidence="2">The sequence shown here is derived from an EMBL/GenBank/DDBJ whole genome shotgun (WGS) entry which is preliminary data.</text>
</comment>
<reference evidence="2 3" key="1">
    <citation type="submission" date="2022-04" db="EMBL/GenBank/DDBJ databases">
        <title>Positive selection, recombination, and allopatry shape intraspecific diversity of widespread and dominant cyanobacteria.</title>
        <authorList>
            <person name="Wei J."/>
            <person name="Shu W."/>
            <person name="Hu C."/>
        </authorList>
    </citation>
    <scope>NUCLEOTIDE SEQUENCE [LARGE SCALE GENOMIC DNA]</scope>
    <source>
        <strain evidence="2 3">GB2-A4</strain>
    </source>
</reference>
<evidence type="ECO:0000313" key="2">
    <source>
        <dbReference type="EMBL" id="MEP0819779.1"/>
    </source>
</evidence>
<keyword evidence="1" id="KW-0812">Transmembrane</keyword>
<dbReference type="RefSeq" id="WP_190441073.1">
    <property type="nucleotide sequence ID" value="NZ_JAMPKM010000016.1"/>
</dbReference>